<dbReference type="GeneID" id="40831312"/>
<comment type="similarity">
    <text evidence="1">Belongs to the UPF0337 (CsbD) family.</text>
</comment>
<gene>
    <name evidence="4" type="ORF">SAMN05444921_113132</name>
</gene>
<dbReference type="EMBL" id="FNHI01000013">
    <property type="protein sequence ID" value="SDM79379.1"/>
    <property type="molecule type" value="Genomic_DNA"/>
</dbReference>
<feature type="domain" description="CsbD-like" evidence="3">
    <location>
        <begin position="6"/>
        <end position="53"/>
    </location>
</feature>
<evidence type="ECO:0000256" key="2">
    <source>
        <dbReference type="SAM" id="MobiDB-lite"/>
    </source>
</evidence>
<dbReference type="AlphaFoldDB" id="A0A1G9W4E2"/>
<dbReference type="OrthoDB" id="4250134at2"/>
<organism evidence="4 5">
    <name type="scientific">Streptomyces wuyuanensis</name>
    <dbReference type="NCBI Taxonomy" id="1196353"/>
    <lineage>
        <taxon>Bacteria</taxon>
        <taxon>Bacillati</taxon>
        <taxon>Actinomycetota</taxon>
        <taxon>Actinomycetes</taxon>
        <taxon>Kitasatosporales</taxon>
        <taxon>Streptomycetaceae</taxon>
        <taxon>Streptomyces</taxon>
    </lineage>
</organism>
<feature type="compositionally biased region" description="Basic and acidic residues" evidence="2">
    <location>
        <begin position="14"/>
        <end position="53"/>
    </location>
</feature>
<evidence type="ECO:0000313" key="4">
    <source>
        <dbReference type="EMBL" id="SDM79379.1"/>
    </source>
</evidence>
<dbReference type="Pfam" id="PF05532">
    <property type="entry name" value="CsbD"/>
    <property type="match status" value="1"/>
</dbReference>
<name>A0A1G9W4E2_9ACTN</name>
<accession>A0A1G9W4E2</accession>
<proteinExistence type="inferred from homology"/>
<dbReference type="RefSeq" id="WP_093656748.1">
    <property type="nucleotide sequence ID" value="NZ_FNHI01000013.1"/>
</dbReference>
<feature type="region of interest" description="Disordered" evidence="2">
    <location>
        <begin position="1"/>
        <end position="59"/>
    </location>
</feature>
<sequence>MSKHNAKARQIKGKLKETLGKTMGDKSMQRSGRSDMLRGKAQEVAEKAADQVRRHTRHH</sequence>
<dbReference type="InterPro" id="IPR008462">
    <property type="entry name" value="CsbD"/>
</dbReference>
<protein>
    <submittedName>
        <fullName evidence="4">Uncharacterized conserved protein YjbJ, UPF0337 family</fullName>
    </submittedName>
</protein>
<dbReference type="Proteomes" id="UP000199063">
    <property type="component" value="Unassembled WGS sequence"/>
</dbReference>
<dbReference type="SUPFAM" id="SSF69047">
    <property type="entry name" value="Hypothetical protein YjbJ"/>
    <property type="match status" value="1"/>
</dbReference>
<dbReference type="InterPro" id="IPR036629">
    <property type="entry name" value="YjbJ_sf"/>
</dbReference>
<keyword evidence="5" id="KW-1185">Reference proteome</keyword>
<evidence type="ECO:0000259" key="3">
    <source>
        <dbReference type="Pfam" id="PF05532"/>
    </source>
</evidence>
<reference evidence="5" key="1">
    <citation type="submission" date="2016-10" db="EMBL/GenBank/DDBJ databases">
        <authorList>
            <person name="Varghese N."/>
            <person name="Submissions S."/>
        </authorList>
    </citation>
    <scope>NUCLEOTIDE SEQUENCE [LARGE SCALE GENOMIC DNA]</scope>
    <source>
        <strain evidence="5">CGMCC 4.7042</strain>
    </source>
</reference>
<feature type="compositionally biased region" description="Basic residues" evidence="2">
    <location>
        <begin position="1"/>
        <end position="13"/>
    </location>
</feature>
<dbReference type="Gene3D" id="1.10.1470.10">
    <property type="entry name" value="YjbJ"/>
    <property type="match status" value="1"/>
</dbReference>
<evidence type="ECO:0000256" key="1">
    <source>
        <dbReference type="ARBA" id="ARBA00009129"/>
    </source>
</evidence>
<evidence type="ECO:0000313" key="5">
    <source>
        <dbReference type="Proteomes" id="UP000199063"/>
    </source>
</evidence>